<dbReference type="Pfam" id="PF00454">
    <property type="entry name" value="PI3_PI4_kinase"/>
    <property type="match status" value="1"/>
</dbReference>
<dbReference type="InterPro" id="IPR001263">
    <property type="entry name" value="PI3K_accessory_dom"/>
</dbReference>
<dbReference type="InterPro" id="IPR042236">
    <property type="entry name" value="PI3K_accessory_sf"/>
</dbReference>
<evidence type="ECO:0000313" key="11">
    <source>
        <dbReference type="Proteomes" id="UP000481861"/>
    </source>
</evidence>
<evidence type="ECO:0000256" key="5">
    <source>
        <dbReference type="ARBA" id="ARBA00022741"/>
    </source>
</evidence>
<dbReference type="SMART" id="SM00145">
    <property type="entry name" value="PI3Ka"/>
    <property type="match status" value="1"/>
</dbReference>
<dbReference type="InterPro" id="IPR015433">
    <property type="entry name" value="PI3/4_kinase"/>
</dbReference>
<dbReference type="GO" id="GO:0048015">
    <property type="term" value="P:phosphatidylinositol-mediated signaling"/>
    <property type="evidence" value="ECO:0007669"/>
    <property type="project" value="TreeGrafter"/>
</dbReference>
<keyword evidence="6" id="KW-0418">Kinase</keyword>
<evidence type="ECO:0000256" key="1">
    <source>
        <dbReference type="ARBA" id="ARBA00001686"/>
    </source>
</evidence>
<dbReference type="Gene3D" id="1.10.1070.11">
    <property type="entry name" value="Phosphatidylinositol 3-/4-kinase, catalytic domain"/>
    <property type="match status" value="1"/>
</dbReference>
<protein>
    <recommendedName>
        <fullName evidence="3">1-phosphatidylinositol 4-kinase</fullName>
        <ecNumber evidence="3">2.7.1.67</ecNumber>
    </recommendedName>
</protein>
<evidence type="ECO:0000256" key="6">
    <source>
        <dbReference type="ARBA" id="ARBA00022777"/>
    </source>
</evidence>
<keyword evidence="11" id="KW-1185">Reference proteome</keyword>
<sequence>MARNIRREAFEKLARLSAQAPSSKTTNPDLLKLYKRCPHGVAGQNGGREGVSVTGVSMKLPELETVLALCKAAPFVQSTEVAEQLLARLSPYLPESFAQILSPHPSLRGINPSPYEVLTGSLTTAILSMGVRHESLRPRVSSIVIKYVEGWSAVASQLSTDQFGEDERLDFAADGELSRVMTHSMSLLGFLSAAAEYASFWTAYERLQFIDAVRTALSEKFLIAFETALSIVRTARSHQHELREWKRYVKHYAATGRPLGAMILHDSFLKLAVACASLLVNSPNQDSEDTVLDYLRFSHNTKQILRATSEDALCEGLAKIAVEEMERLDNDLDYLQRVGSAWQQHQAASVKARVLITYLCCAIYDEDIADADLLLSWLDSTLNDPAQTLDPTLASVVLKSMAILARLSSPMASTLGRSLPRVIVQGRFDERTATVAADCLASVLSLLPQDVIITTLYSLGNVISAGPVTDRSIAASPSMNGGGKTSRATGVYNHQTTGSAISLTPSDVEEPNHVHTIVVQTVVSVARNCKDEKITALALSMLIQKIGRASRLVDARIIADAALLGIHSGSGEFRALLKLYSKLCHDALVRGDQATLNAVLSARLNLSKEIKATSPAFEIYLVYLLDTIVSKGDALESTHRHVRDTELAAQEIAQLLLPLAELLSNNAPFTDLAKLDDSIISLQRDAWYNIVVHGFDLTSDLGRQHVNELRALARFSQPLIGEERAALAESDIELNTVLRRGKSPEHTVEQKKRLGKLLPLCEADIRPLSYSEVVFLNTAYLVEDLRAGAGDCTKALAYFLDPKLRTGGVGNCMFAIATAATKTYVTNTLSGSLHSFSTPYLAQQLAAIFAGCCHRIARVQQAATACADIIVRDVPSTLCQKSALFALLELLTIMWSSCLEGETDEYMWTSTFTSTRSNIEVELSDDYSFRQATLNTFHKRATAWVKGVLDIAPLDIKGLLQTYLSEYNDKGAYGHISLGRSFALEMGSVIPTTDQRLGAIERQGVNINTASDFIAQYTTRQEYKFIDGLNDQEEEWLRVENTPSNVGAHTAFRRSIEDATRLLIDLDSRTFNHTHVTIAELRDILRRAAALLCRMKTDHCPIIHHLVGIPFAVFSKQSIKLGISLWMSVIKENPRMEPRILVAVAECWENTVRKRHGIFSNALRHPDPFLGKQEFAPTDKEALAKRQQQIYNIIAPHFRLLQFLSSHFNASRLGNPDVELVYSRLAHVTLDAMSAGCPQPLAREAYFHVVLLCLRIVRHSTTLSNVIKWRLKDRILTAALAWFAKAPEWSFGGNRLQIKAETHVLSDIQSYLEAIGQIGMQFETALKSLKAKQDLLSLLLANEQARLMVWLFPLDYQKKHHFTGQNSKTMTDGAVTTYLKTAWAENPAIALHLVKRFQSPRLASEVRWQVLNFPHKVLEEPDALEILLGSQLPNDVSFQLKYLLYWASVNPITATTYFLPAYGNHPCIIQYAMRALESHSVDVTFFYVPQIVQTLRYDVLGYIERYIIETASFSQLFAHQIIWNIKANAYKDEDSQVPDPVKPTLDKVMDSLESSFAPSDRDFYEREFAFFNEVTNISGKLRPFITRPKEEKKQKIEEELRKINVEVGVYLPSNPDGQVIGIDRKSGKPLQSHAKAPYMATFRIRKQRPDTGLVDEGSEQGSVSTKQNTYEVWQSAIFKVGDDCRQDMLALQMIATFRGIFNTVGLDVWVYPYRVTATAPGCGVIDVLPNSISRDMVGREAVNGLYDYFVSKYGNEDSIRFQEARSNFVKSMAAYSLISFLLQFKDRHNGNIMIDDAGHIIHIDFGFCFDIAPGGIKFERAPFKLTTEMIAVMGGSQNSQAYRWFEELTIKAFLASRQHCEHLAHVVEVMLDSGLPCFKPETIQHFKERFVLERTEREAADFMRELIRKSAGSYSTGTYDRFQLLTNGIPF</sequence>
<evidence type="ECO:0000256" key="3">
    <source>
        <dbReference type="ARBA" id="ARBA00012169"/>
    </source>
</evidence>
<proteinExistence type="inferred from homology"/>
<dbReference type="FunFam" id="1.10.1070.11:FF:000022">
    <property type="entry name" value="Phosphatidylinositol 4-kinase stt4"/>
    <property type="match status" value="1"/>
</dbReference>
<comment type="similarity">
    <text evidence="2">Belongs to the PI3/PI4-kinase family. Type III PI4K subfamily.</text>
</comment>
<dbReference type="InterPro" id="IPR018936">
    <property type="entry name" value="PI3/4_kinase_CS"/>
</dbReference>
<dbReference type="SUPFAM" id="SSF56112">
    <property type="entry name" value="Protein kinase-like (PK-like)"/>
    <property type="match status" value="1"/>
</dbReference>
<dbReference type="InterPro" id="IPR045495">
    <property type="entry name" value="PI4K_N"/>
</dbReference>
<feature type="domain" description="PIK helical" evidence="9">
    <location>
        <begin position="1365"/>
        <end position="1551"/>
    </location>
</feature>
<dbReference type="FunFam" id="3.30.1010.10:FF:000014">
    <property type="entry name" value="Phosphatidylinositol 4-kinase STT4"/>
    <property type="match status" value="1"/>
</dbReference>
<dbReference type="PANTHER" id="PTHR10048:SF15">
    <property type="entry name" value="PHOSPHATIDYLINOSITOL 4-KINASE ALPHA"/>
    <property type="match status" value="1"/>
</dbReference>
<evidence type="ECO:0000256" key="4">
    <source>
        <dbReference type="ARBA" id="ARBA00022679"/>
    </source>
</evidence>
<organism evidence="10 11">
    <name type="scientific">Massariosphaeria phaeospora</name>
    <dbReference type="NCBI Taxonomy" id="100035"/>
    <lineage>
        <taxon>Eukaryota</taxon>
        <taxon>Fungi</taxon>
        <taxon>Dikarya</taxon>
        <taxon>Ascomycota</taxon>
        <taxon>Pezizomycotina</taxon>
        <taxon>Dothideomycetes</taxon>
        <taxon>Pleosporomycetidae</taxon>
        <taxon>Pleosporales</taxon>
        <taxon>Pleosporales incertae sedis</taxon>
        <taxon>Massariosphaeria</taxon>
    </lineage>
</organism>
<dbReference type="SMART" id="SM00146">
    <property type="entry name" value="PI3Kc"/>
    <property type="match status" value="1"/>
</dbReference>
<dbReference type="GO" id="GO:0005737">
    <property type="term" value="C:cytoplasm"/>
    <property type="evidence" value="ECO:0007669"/>
    <property type="project" value="TreeGrafter"/>
</dbReference>
<keyword evidence="7" id="KW-0067">ATP-binding</keyword>
<dbReference type="Proteomes" id="UP000481861">
    <property type="component" value="Unassembled WGS sequence"/>
</dbReference>
<dbReference type="SUPFAM" id="SSF48371">
    <property type="entry name" value="ARM repeat"/>
    <property type="match status" value="1"/>
</dbReference>
<dbReference type="PROSITE" id="PS51545">
    <property type="entry name" value="PIK_HELICAL"/>
    <property type="match status" value="1"/>
</dbReference>
<dbReference type="GO" id="GO:0005524">
    <property type="term" value="F:ATP binding"/>
    <property type="evidence" value="ECO:0007669"/>
    <property type="project" value="UniProtKB-KW"/>
</dbReference>
<evidence type="ECO:0000259" key="9">
    <source>
        <dbReference type="PROSITE" id="PS51545"/>
    </source>
</evidence>
<dbReference type="EC" id="2.7.1.67" evidence="3"/>
<dbReference type="GO" id="GO:0046854">
    <property type="term" value="P:phosphatidylinositol phosphate biosynthetic process"/>
    <property type="evidence" value="ECO:0007669"/>
    <property type="project" value="InterPro"/>
</dbReference>
<dbReference type="Gene3D" id="1.25.40.70">
    <property type="entry name" value="Phosphatidylinositol 3-kinase, accessory domain (PIK)"/>
    <property type="match status" value="1"/>
</dbReference>
<dbReference type="InterPro" id="IPR016024">
    <property type="entry name" value="ARM-type_fold"/>
</dbReference>
<evidence type="ECO:0000256" key="7">
    <source>
        <dbReference type="ARBA" id="ARBA00022840"/>
    </source>
</evidence>
<keyword evidence="4" id="KW-0808">Transferase</keyword>
<gene>
    <name evidence="10" type="ORF">BDV95DRAFT_602809</name>
</gene>
<accession>A0A7C8IDG4</accession>
<dbReference type="GO" id="GO:0004430">
    <property type="term" value="F:1-phosphatidylinositol 4-kinase activity"/>
    <property type="evidence" value="ECO:0007669"/>
    <property type="project" value="UniProtKB-EC"/>
</dbReference>
<evidence type="ECO:0000259" key="8">
    <source>
        <dbReference type="PROSITE" id="PS50290"/>
    </source>
</evidence>
<dbReference type="CDD" id="cd05167">
    <property type="entry name" value="PI4Kc_III_alpha"/>
    <property type="match status" value="1"/>
</dbReference>
<dbReference type="InterPro" id="IPR036940">
    <property type="entry name" value="PI3/4_kinase_cat_sf"/>
</dbReference>
<dbReference type="PROSITE" id="PS50290">
    <property type="entry name" value="PI3_4_KINASE_3"/>
    <property type="match status" value="1"/>
</dbReference>
<comment type="caution">
    <text evidence="10">The sequence shown here is derived from an EMBL/GenBank/DDBJ whole genome shotgun (WGS) entry which is preliminary data.</text>
</comment>
<feature type="domain" description="PI3K/PI4K catalytic" evidence="8">
    <location>
        <begin position="1648"/>
        <end position="1915"/>
    </location>
</feature>
<comment type="catalytic activity">
    <reaction evidence="1">
        <text>a 1,2-diacyl-sn-glycero-3-phospho-(1D-myo-inositol) + ATP = a 1,2-diacyl-sn-glycero-3-phospho-(1D-myo-inositol 4-phosphate) + ADP + H(+)</text>
        <dbReference type="Rhea" id="RHEA:19877"/>
        <dbReference type="ChEBI" id="CHEBI:15378"/>
        <dbReference type="ChEBI" id="CHEBI:30616"/>
        <dbReference type="ChEBI" id="CHEBI:57880"/>
        <dbReference type="ChEBI" id="CHEBI:58178"/>
        <dbReference type="ChEBI" id="CHEBI:456216"/>
        <dbReference type="EC" id="2.7.1.67"/>
    </reaction>
</comment>
<dbReference type="PANTHER" id="PTHR10048">
    <property type="entry name" value="PHOSPHATIDYLINOSITOL KINASE"/>
    <property type="match status" value="1"/>
</dbReference>
<evidence type="ECO:0000313" key="10">
    <source>
        <dbReference type="EMBL" id="KAF2876849.1"/>
    </source>
</evidence>
<name>A0A7C8IDG4_9PLEO</name>
<dbReference type="PROSITE" id="PS00915">
    <property type="entry name" value="PI3_4_KINASE_1"/>
    <property type="match status" value="1"/>
</dbReference>
<dbReference type="EMBL" id="JAADJZ010000003">
    <property type="protein sequence ID" value="KAF2876849.1"/>
    <property type="molecule type" value="Genomic_DNA"/>
</dbReference>
<dbReference type="FunFam" id="1.25.40.70:FF:000011">
    <property type="entry name" value="Phosphatidylinositol 4-kinase alpha"/>
    <property type="match status" value="1"/>
</dbReference>
<dbReference type="Gene3D" id="3.30.1010.10">
    <property type="entry name" value="Phosphatidylinositol 3-kinase Catalytic Subunit, Chain A, domain 4"/>
    <property type="match status" value="1"/>
</dbReference>
<dbReference type="OrthoDB" id="10264149at2759"/>
<dbReference type="InterPro" id="IPR000403">
    <property type="entry name" value="PI3/4_kinase_cat_dom"/>
</dbReference>
<dbReference type="InterPro" id="IPR011009">
    <property type="entry name" value="Kinase-like_dom_sf"/>
</dbReference>
<keyword evidence="5" id="KW-0547">Nucleotide-binding</keyword>
<reference evidence="10 11" key="1">
    <citation type="submission" date="2020-01" db="EMBL/GenBank/DDBJ databases">
        <authorList>
            <consortium name="DOE Joint Genome Institute"/>
            <person name="Haridas S."/>
            <person name="Albert R."/>
            <person name="Binder M."/>
            <person name="Bloem J."/>
            <person name="Labutti K."/>
            <person name="Salamov A."/>
            <person name="Andreopoulos B."/>
            <person name="Baker S.E."/>
            <person name="Barry K."/>
            <person name="Bills G."/>
            <person name="Bluhm B.H."/>
            <person name="Cannon C."/>
            <person name="Castanera R."/>
            <person name="Culley D.E."/>
            <person name="Daum C."/>
            <person name="Ezra D."/>
            <person name="Gonzalez J.B."/>
            <person name="Henrissat B."/>
            <person name="Kuo A."/>
            <person name="Liang C."/>
            <person name="Lipzen A."/>
            <person name="Lutzoni F."/>
            <person name="Magnuson J."/>
            <person name="Mondo S."/>
            <person name="Nolan M."/>
            <person name="Ohm R."/>
            <person name="Pangilinan J."/>
            <person name="Park H.-J.H."/>
            <person name="Ramirez L."/>
            <person name="Alfaro M."/>
            <person name="Sun H."/>
            <person name="Tritt A."/>
            <person name="Yoshinaga Y."/>
            <person name="Zwiers L.-H.L."/>
            <person name="Turgeon B.G."/>
            <person name="Goodwin S.B."/>
            <person name="Spatafora J.W."/>
            <person name="Crous P.W."/>
            <person name="Grigoriev I.V."/>
        </authorList>
    </citation>
    <scope>NUCLEOTIDE SEQUENCE [LARGE SCALE GENOMIC DNA]</scope>
    <source>
        <strain evidence="10 11">CBS 611.86</strain>
    </source>
</reference>
<evidence type="ECO:0000256" key="2">
    <source>
        <dbReference type="ARBA" id="ARBA00006209"/>
    </source>
</evidence>
<dbReference type="Pfam" id="PF00613">
    <property type="entry name" value="PI3Ka"/>
    <property type="match status" value="1"/>
</dbReference>
<dbReference type="GO" id="GO:0005886">
    <property type="term" value="C:plasma membrane"/>
    <property type="evidence" value="ECO:0007669"/>
    <property type="project" value="TreeGrafter"/>
</dbReference>
<dbReference type="PROSITE" id="PS00916">
    <property type="entry name" value="PI3_4_KINASE_2"/>
    <property type="match status" value="1"/>
</dbReference>
<dbReference type="Pfam" id="PF19274">
    <property type="entry name" value="PI4K_N"/>
    <property type="match status" value="1"/>
</dbReference>